<evidence type="ECO:0000256" key="1">
    <source>
        <dbReference type="SAM" id="MobiDB-lite"/>
    </source>
</evidence>
<gene>
    <name evidence="2" type="ORF">BHE90_017255</name>
</gene>
<dbReference type="PANTHER" id="PTHR38846">
    <property type="entry name" value="C3H1-TYPE DOMAIN-CONTAINING PROTEIN"/>
    <property type="match status" value="1"/>
</dbReference>
<feature type="region of interest" description="Disordered" evidence="1">
    <location>
        <begin position="1"/>
        <end position="20"/>
    </location>
</feature>
<dbReference type="PANTHER" id="PTHR38846:SF1">
    <property type="entry name" value="C3H1-TYPE DOMAIN-CONTAINING PROTEIN"/>
    <property type="match status" value="1"/>
</dbReference>
<evidence type="ECO:0000313" key="3">
    <source>
        <dbReference type="Proteomes" id="UP000287124"/>
    </source>
</evidence>
<evidence type="ECO:0000313" key="2">
    <source>
        <dbReference type="EMBL" id="RTE68366.1"/>
    </source>
</evidence>
<keyword evidence="3" id="KW-1185">Reference proteome</keyword>
<dbReference type="AlphaFoldDB" id="A0A430KY18"/>
<reference evidence="2 3" key="1">
    <citation type="submission" date="2017-06" db="EMBL/GenBank/DDBJ databases">
        <title>Comparative genomic analysis of Ambrosia Fusariam Clade fungi.</title>
        <authorList>
            <person name="Stajich J.E."/>
            <person name="Carrillo J."/>
            <person name="Kijimoto T."/>
            <person name="Eskalen A."/>
            <person name="O'Donnell K."/>
            <person name="Kasson M."/>
        </authorList>
    </citation>
    <scope>NUCLEOTIDE SEQUENCE [LARGE SCALE GENOMIC DNA]</scope>
    <source>
        <strain evidence="2 3">UCR1854</strain>
    </source>
</reference>
<proteinExistence type="predicted"/>
<feature type="region of interest" description="Disordered" evidence="1">
    <location>
        <begin position="157"/>
        <end position="190"/>
    </location>
</feature>
<organism evidence="2 3">
    <name type="scientific">Fusarium euwallaceae</name>
    <dbReference type="NCBI Taxonomy" id="1147111"/>
    <lineage>
        <taxon>Eukaryota</taxon>
        <taxon>Fungi</taxon>
        <taxon>Dikarya</taxon>
        <taxon>Ascomycota</taxon>
        <taxon>Pezizomycotina</taxon>
        <taxon>Sordariomycetes</taxon>
        <taxon>Hypocreomycetidae</taxon>
        <taxon>Hypocreales</taxon>
        <taxon>Nectriaceae</taxon>
        <taxon>Fusarium</taxon>
        <taxon>Fusarium solani species complex</taxon>
    </lineage>
</organism>
<name>A0A430KY18_9HYPO</name>
<accession>A0A430KY18</accession>
<protein>
    <submittedName>
        <fullName evidence="2">Uncharacterized protein</fullName>
    </submittedName>
</protein>
<sequence length="284" mass="32452">MSTNSEDRLPPASQSHFSKFENFTPDENASFDHEFARLASSQTWVPGSQMYTRERTIAMRQELKLHYFSQPRPLHDTNEELTEEEKLQGYQELCHEVRIPPSDSIAECKKHLKNTLVNIVDLIDARRTCKAVKVWHDFEAFRAYTLKDEHRISMDEAKKDGGAEIVQKKSRKEGRSPPSSDFRAGNHEEPAVATVGEVMVAEHDMNSRHDVAEETDEAVTRRQHMRRLHCAARQPACPPARRGFAPPPQRSTAPSATPQIMMLEVEVAEEQPSHRPGRRPWHGS</sequence>
<feature type="region of interest" description="Disordered" evidence="1">
    <location>
        <begin position="235"/>
        <end position="258"/>
    </location>
</feature>
<dbReference type="EMBL" id="MIKF01000900">
    <property type="protein sequence ID" value="RTE68366.1"/>
    <property type="molecule type" value="Genomic_DNA"/>
</dbReference>
<dbReference type="Proteomes" id="UP000287124">
    <property type="component" value="Unassembled WGS sequence"/>
</dbReference>
<comment type="caution">
    <text evidence="2">The sequence shown here is derived from an EMBL/GenBank/DDBJ whole genome shotgun (WGS) entry which is preliminary data.</text>
</comment>